<dbReference type="OrthoDB" id="37537at2759"/>
<dbReference type="Pfam" id="PF00248">
    <property type="entry name" value="Aldo_ket_red"/>
    <property type="match status" value="1"/>
</dbReference>
<evidence type="ECO:0000313" key="3">
    <source>
        <dbReference type="EMBL" id="RPA98425.1"/>
    </source>
</evidence>
<dbReference type="GO" id="GO:0016491">
    <property type="term" value="F:oxidoreductase activity"/>
    <property type="evidence" value="ECO:0007669"/>
    <property type="project" value="UniProtKB-KW"/>
</dbReference>
<reference evidence="3 4" key="1">
    <citation type="journal article" date="2018" name="Nat. Ecol. Evol.">
        <title>Pezizomycetes genomes reveal the molecular basis of ectomycorrhizal truffle lifestyle.</title>
        <authorList>
            <person name="Murat C."/>
            <person name="Payen T."/>
            <person name="Noel B."/>
            <person name="Kuo A."/>
            <person name="Morin E."/>
            <person name="Chen J."/>
            <person name="Kohler A."/>
            <person name="Krizsan K."/>
            <person name="Balestrini R."/>
            <person name="Da Silva C."/>
            <person name="Montanini B."/>
            <person name="Hainaut M."/>
            <person name="Levati E."/>
            <person name="Barry K.W."/>
            <person name="Belfiori B."/>
            <person name="Cichocki N."/>
            <person name="Clum A."/>
            <person name="Dockter R.B."/>
            <person name="Fauchery L."/>
            <person name="Guy J."/>
            <person name="Iotti M."/>
            <person name="Le Tacon F."/>
            <person name="Lindquist E.A."/>
            <person name="Lipzen A."/>
            <person name="Malagnac F."/>
            <person name="Mello A."/>
            <person name="Molinier V."/>
            <person name="Miyauchi S."/>
            <person name="Poulain J."/>
            <person name="Riccioni C."/>
            <person name="Rubini A."/>
            <person name="Sitrit Y."/>
            <person name="Splivallo R."/>
            <person name="Traeger S."/>
            <person name="Wang M."/>
            <person name="Zifcakova L."/>
            <person name="Wipf D."/>
            <person name="Zambonelli A."/>
            <person name="Paolocci F."/>
            <person name="Nowrousian M."/>
            <person name="Ottonello S."/>
            <person name="Baldrian P."/>
            <person name="Spatafora J.W."/>
            <person name="Henrissat B."/>
            <person name="Nagy L.G."/>
            <person name="Aury J.M."/>
            <person name="Wincker P."/>
            <person name="Grigoriev I.V."/>
            <person name="Bonfante P."/>
            <person name="Martin F.M."/>
        </authorList>
    </citation>
    <scope>NUCLEOTIDE SEQUENCE [LARGE SCALE GENOMIC DNA]</scope>
    <source>
        <strain evidence="3 4">120613-1</strain>
    </source>
</reference>
<organism evidence="3 4">
    <name type="scientific">Choiromyces venosus 120613-1</name>
    <dbReference type="NCBI Taxonomy" id="1336337"/>
    <lineage>
        <taxon>Eukaryota</taxon>
        <taxon>Fungi</taxon>
        <taxon>Dikarya</taxon>
        <taxon>Ascomycota</taxon>
        <taxon>Pezizomycotina</taxon>
        <taxon>Pezizomycetes</taxon>
        <taxon>Pezizales</taxon>
        <taxon>Tuberaceae</taxon>
        <taxon>Choiromyces</taxon>
    </lineage>
</organism>
<dbReference type="PANTHER" id="PTHR43625:SF78">
    <property type="entry name" value="PYRIDOXAL REDUCTASE-RELATED"/>
    <property type="match status" value="1"/>
</dbReference>
<dbReference type="GO" id="GO:0005737">
    <property type="term" value="C:cytoplasm"/>
    <property type="evidence" value="ECO:0007669"/>
    <property type="project" value="TreeGrafter"/>
</dbReference>
<dbReference type="PANTHER" id="PTHR43625">
    <property type="entry name" value="AFLATOXIN B1 ALDEHYDE REDUCTASE"/>
    <property type="match status" value="1"/>
</dbReference>
<accession>A0A3N4JJI5</accession>
<evidence type="ECO:0000259" key="2">
    <source>
        <dbReference type="Pfam" id="PF00248"/>
    </source>
</evidence>
<keyword evidence="4" id="KW-1185">Reference proteome</keyword>
<protein>
    <submittedName>
        <fullName evidence="3">Aldo/keto reductase</fullName>
    </submittedName>
</protein>
<dbReference type="AlphaFoldDB" id="A0A3N4JJI5"/>
<dbReference type="Proteomes" id="UP000276215">
    <property type="component" value="Unassembled WGS sequence"/>
</dbReference>
<gene>
    <name evidence="3" type="ORF">L873DRAFT_1828615</name>
</gene>
<dbReference type="InterPro" id="IPR023210">
    <property type="entry name" value="NADP_OxRdtase_dom"/>
</dbReference>
<dbReference type="Gene3D" id="3.20.20.100">
    <property type="entry name" value="NADP-dependent oxidoreductase domain"/>
    <property type="match status" value="1"/>
</dbReference>
<keyword evidence="1" id="KW-0560">Oxidoreductase</keyword>
<sequence length="340" mass="37096">MHFPVSVLSKNKFRVKTAIQRKKKVIKEAQVTPHIIQWPDLSFKLSEKSGSVGFNLMGMTEAESDIHAFTVMNQALGSGANLWTTGDYGQKDPTAGLHLLNRYFTLHDKHAESVVLSVKASINPSTRSPTATRNYVRRSIETTLRILDSRKHVDIFTCVPNKHVPVEDTIGAVAELVREGKISGIGLSGVTAGMIRRAYAVHPIACVEVEAELGKCQLAEGVAEVCAELGIPLVVYSRYGVASDDALETRSVLSRGIRKSATLRATPVQLSLAWLKRQSGRRGLPVIIPVPETTNINKVAENISEVFLTAVEASEIEEILGRVQAEGVKYNAPFSACLEL</sequence>
<dbReference type="InterPro" id="IPR036812">
    <property type="entry name" value="NAD(P)_OxRdtase_dom_sf"/>
</dbReference>
<dbReference type="InterPro" id="IPR050791">
    <property type="entry name" value="Aldo-Keto_reductase"/>
</dbReference>
<proteinExistence type="predicted"/>
<dbReference type="SUPFAM" id="SSF51430">
    <property type="entry name" value="NAD(P)-linked oxidoreductase"/>
    <property type="match status" value="1"/>
</dbReference>
<evidence type="ECO:0000256" key="1">
    <source>
        <dbReference type="ARBA" id="ARBA00023002"/>
    </source>
</evidence>
<dbReference type="EMBL" id="ML120396">
    <property type="protein sequence ID" value="RPA98425.1"/>
    <property type="molecule type" value="Genomic_DNA"/>
</dbReference>
<dbReference type="STRING" id="1336337.A0A3N4JJI5"/>
<evidence type="ECO:0000313" key="4">
    <source>
        <dbReference type="Proteomes" id="UP000276215"/>
    </source>
</evidence>
<feature type="domain" description="NADP-dependent oxidoreductase" evidence="2">
    <location>
        <begin position="61"/>
        <end position="319"/>
    </location>
</feature>
<name>A0A3N4JJI5_9PEZI</name>